<feature type="domain" description="DDE Tnp4" evidence="3">
    <location>
        <begin position="4"/>
        <end position="148"/>
    </location>
</feature>
<proteinExistence type="predicted"/>
<dbReference type="EMBL" id="FO203441">
    <property type="protein sequence ID" value="CCI55357.1"/>
    <property type="molecule type" value="Genomic_DNA"/>
</dbReference>
<keyword evidence="2" id="KW-0479">Metal-binding</keyword>
<accession>L0P2H4</accession>
<evidence type="ECO:0000313" key="4">
    <source>
        <dbReference type="EMBL" id="CCI55357.1"/>
    </source>
</evidence>
<dbReference type="InterPro" id="IPR027806">
    <property type="entry name" value="HARBI1_dom"/>
</dbReference>
<evidence type="ECO:0000259" key="3">
    <source>
        <dbReference type="Pfam" id="PF13359"/>
    </source>
</evidence>
<dbReference type="Pfam" id="PF13359">
    <property type="entry name" value="DDE_Tnp_4"/>
    <property type="match status" value="1"/>
</dbReference>
<organism evidence="4">
    <name type="scientific">Phyllostachys edulis</name>
    <name type="common">Tortoise shell bamboo</name>
    <name type="synonym">Bambusa edulis</name>
    <dbReference type="NCBI Taxonomy" id="38705"/>
    <lineage>
        <taxon>Eukaryota</taxon>
        <taxon>Viridiplantae</taxon>
        <taxon>Streptophyta</taxon>
        <taxon>Embryophyta</taxon>
        <taxon>Tracheophyta</taxon>
        <taxon>Spermatophyta</taxon>
        <taxon>Magnoliopsida</taxon>
        <taxon>Liliopsida</taxon>
        <taxon>Poales</taxon>
        <taxon>Poaceae</taxon>
        <taxon>BOP clade</taxon>
        <taxon>Bambusoideae</taxon>
        <taxon>Arundinarodae</taxon>
        <taxon>Arundinarieae</taxon>
        <taxon>Arundinariinae</taxon>
        <taxon>Phyllostachys</taxon>
    </lineage>
</organism>
<evidence type="ECO:0000256" key="1">
    <source>
        <dbReference type="ARBA" id="ARBA00001968"/>
    </source>
</evidence>
<protein>
    <submittedName>
        <fullName evidence="4">PH01B035L11.2 protein</fullName>
    </submittedName>
</protein>
<dbReference type="GO" id="GO:0046872">
    <property type="term" value="F:metal ion binding"/>
    <property type="evidence" value="ECO:0007669"/>
    <property type="project" value="UniProtKB-KW"/>
</dbReference>
<gene>
    <name evidence="4" type="primary">PH01B035L11.2</name>
</gene>
<sequence>MVDRFRGRKSYPTQNVLAVVDFDLRFTYVLAGWEGSAHDSLVLHDALSSPNGLKIPKRKFYLADAGYATRPGILPPYRGVRYHLQEFLGPQDPKCPKELFNHRHSSLRTTVERAFGTLKNRFKILSNKPFIPLKSQAKVVVACCALNNWILENGPDELVFDEATWYSHLPRSSNRVSDREPDSNIMGKQKEVVKSEDAKPTTFKWKKQHHLQCAEALNGKFGIGATRNQVDRHFRSCKEKWNWIHTTMGKSGFGFDAAAYKFNIDPSEKDPKKLGTMKYNYLTRPIKFFHLLEELFVDSAQADGSLALDQSTVNVASDNAGNRSVKELEG</sequence>
<evidence type="ECO:0000256" key="2">
    <source>
        <dbReference type="ARBA" id="ARBA00022723"/>
    </source>
</evidence>
<comment type="cofactor">
    <cofactor evidence="1">
        <name>a divalent metal cation</name>
        <dbReference type="ChEBI" id="CHEBI:60240"/>
    </cofactor>
</comment>
<dbReference type="PANTHER" id="PTHR47906">
    <property type="entry name" value="OSJNBB0050O03.9 PROTEIN-RELATED"/>
    <property type="match status" value="1"/>
</dbReference>
<dbReference type="AlphaFoldDB" id="L0P2H4"/>
<reference evidence="4" key="1">
    <citation type="submission" date="2012-05" db="EMBL/GenBank/DDBJ databases">
        <authorList>
            <person name="Han B."/>
            <person name="Lu Y."/>
            <person name="Feng Q."/>
            <person name="Zhao Q."/>
            <person name="Lu T.T."/>
            <person name="Li Y."/>
            <person name="Liu K.Y."/>
            <person name="Huang X.H."/>
            <person name="Fan D.L."/>
            <person name="Weng Q.J."/>
            <person name="Zhang L."/>
            <person name="Lu Y.Q."/>
            <person name="Guo Y.L."/>
            <person name="Li W.J."/>
            <person name="Zhou C.C."/>
            <person name="Lu H.Y."/>
            <person name="Huang T."/>
            <person name="Zhu C.R."/>
            <person name="Zhao Y."/>
            <person name="Hu T."/>
            <person name="Yao N."/>
        </authorList>
    </citation>
    <scope>NUCLEOTIDE SEQUENCE</scope>
</reference>
<name>L0P2H4_PHYED</name>
<dbReference type="PANTHER" id="PTHR47906:SF3">
    <property type="entry name" value="EXPRESSED PROTEIN"/>
    <property type="match status" value="1"/>
</dbReference>